<name>A0A2M6WKI6_9BACT</name>
<proteinExistence type="predicted"/>
<keyword evidence="1" id="KW-1133">Transmembrane helix</keyword>
<feature type="transmembrane region" description="Helical" evidence="1">
    <location>
        <begin position="12"/>
        <end position="29"/>
    </location>
</feature>
<keyword evidence="1" id="KW-0812">Transmembrane</keyword>
<sequence>MKTSTSILNIKWQYTFFVGLLFALLYIAVDDNNVVAPSIESIFYNIAWFSIFSTIFLKLKTRFRKSEN</sequence>
<accession>A0A2M6WKI6</accession>
<dbReference type="Proteomes" id="UP000229112">
    <property type="component" value="Unassembled WGS sequence"/>
</dbReference>
<protein>
    <submittedName>
        <fullName evidence="2">Uncharacterized protein</fullName>
    </submittedName>
</protein>
<evidence type="ECO:0000313" key="3">
    <source>
        <dbReference type="Proteomes" id="UP000229112"/>
    </source>
</evidence>
<gene>
    <name evidence="2" type="ORF">COU06_00670</name>
</gene>
<organism evidence="2 3">
    <name type="scientific">Candidatus Harrisonbacteria bacterium CG10_big_fil_rev_8_21_14_0_10_38_8</name>
    <dbReference type="NCBI Taxonomy" id="1974582"/>
    <lineage>
        <taxon>Bacteria</taxon>
        <taxon>Candidatus Harrisoniibacteriota</taxon>
    </lineage>
</organism>
<feature type="transmembrane region" description="Helical" evidence="1">
    <location>
        <begin position="41"/>
        <end position="59"/>
    </location>
</feature>
<reference evidence="3" key="1">
    <citation type="submission" date="2017-09" db="EMBL/GenBank/DDBJ databases">
        <title>Depth-based differentiation of microbial function through sediment-hosted aquifers and enrichment of novel symbionts in the deep terrestrial subsurface.</title>
        <authorList>
            <person name="Probst A.J."/>
            <person name="Ladd B."/>
            <person name="Jarett J.K."/>
            <person name="Geller-Mcgrath D.E."/>
            <person name="Sieber C.M.K."/>
            <person name="Emerson J.B."/>
            <person name="Anantharaman K."/>
            <person name="Thomas B.C."/>
            <person name="Malmstrom R."/>
            <person name="Stieglmeier M."/>
            <person name="Klingl A."/>
            <person name="Woyke T."/>
            <person name="Ryan C.M."/>
            <person name="Banfield J.F."/>
        </authorList>
    </citation>
    <scope>NUCLEOTIDE SEQUENCE [LARGE SCALE GENOMIC DNA]</scope>
</reference>
<evidence type="ECO:0000256" key="1">
    <source>
        <dbReference type="SAM" id="Phobius"/>
    </source>
</evidence>
<dbReference type="AlphaFoldDB" id="A0A2M6WKI6"/>
<keyword evidence="1" id="KW-0472">Membrane</keyword>
<comment type="caution">
    <text evidence="2">The sequence shown here is derived from an EMBL/GenBank/DDBJ whole genome shotgun (WGS) entry which is preliminary data.</text>
</comment>
<evidence type="ECO:0000313" key="2">
    <source>
        <dbReference type="EMBL" id="PIT93302.1"/>
    </source>
</evidence>
<dbReference type="EMBL" id="PFAY01000005">
    <property type="protein sequence ID" value="PIT93302.1"/>
    <property type="molecule type" value="Genomic_DNA"/>
</dbReference>